<dbReference type="GO" id="GO:0005886">
    <property type="term" value="C:plasma membrane"/>
    <property type="evidence" value="ECO:0007669"/>
    <property type="project" value="UniProtKB-SubCell"/>
</dbReference>
<reference evidence="13" key="1">
    <citation type="submission" date="2020-08" db="EMBL/GenBank/DDBJ databases">
        <title>Sequencing the genomes of 1000 actinobacteria strains.</title>
        <authorList>
            <person name="Klenk H.-P."/>
        </authorList>
    </citation>
    <scope>NUCLEOTIDE SEQUENCE</scope>
    <source>
        <strain evidence="13">DSM 10695</strain>
    </source>
</reference>
<evidence type="ECO:0000259" key="12">
    <source>
        <dbReference type="PROSITE" id="PS50893"/>
    </source>
</evidence>
<dbReference type="PANTHER" id="PTHR42798:SF6">
    <property type="entry name" value="CELL DIVISION ATP-BINDING PROTEIN FTSE"/>
    <property type="match status" value="1"/>
</dbReference>
<evidence type="ECO:0000256" key="4">
    <source>
        <dbReference type="ARBA" id="ARBA00022692"/>
    </source>
</evidence>
<evidence type="ECO:0000256" key="6">
    <source>
        <dbReference type="ARBA" id="ARBA00022840"/>
    </source>
</evidence>
<evidence type="ECO:0000256" key="1">
    <source>
        <dbReference type="ARBA" id="ARBA00004429"/>
    </source>
</evidence>
<keyword evidence="3" id="KW-1003">Cell membrane</keyword>
<keyword evidence="8 11" id="KW-0472">Membrane</keyword>
<feature type="transmembrane region" description="Helical" evidence="11">
    <location>
        <begin position="1056"/>
        <end position="1082"/>
    </location>
</feature>
<dbReference type="InterPro" id="IPR017871">
    <property type="entry name" value="ABC_transporter-like_CS"/>
</dbReference>
<evidence type="ECO:0000256" key="7">
    <source>
        <dbReference type="ARBA" id="ARBA00022989"/>
    </source>
</evidence>
<evidence type="ECO:0000256" key="9">
    <source>
        <dbReference type="ARBA" id="ARBA00038388"/>
    </source>
</evidence>
<feature type="transmembrane region" description="Helical" evidence="11">
    <location>
        <begin position="1003"/>
        <end position="1029"/>
    </location>
</feature>
<proteinExistence type="inferred from homology"/>
<dbReference type="GO" id="GO:0016887">
    <property type="term" value="F:ATP hydrolysis activity"/>
    <property type="evidence" value="ECO:0007669"/>
    <property type="project" value="InterPro"/>
</dbReference>
<accession>A0A923E5U9</accession>
<feature type="transmembrane region" description="Helical" evidence="11">
    <location>
        <begin position="1094"/>
        <end position="1116"/>
    </location>
</feature>
<keyword evidence="7 11" id="KW-1133">Transmembrane helix</keyword>
<dbReference type="Pfam" id="PF00005">
    <property type="entry name" value="ABC_tran"/>
    <property type="match status" value="1"/>
</dbReference>
<keyword evidence="5" id="KW-0547">Nucleotide-binding</keyword>
<keyword evidence="13" id="KW-0449">Lipoprotein</keyword>
<evidence type="ECO:0000313" key="14">
    <source>
        <dbReference type="Proteomes" id="UP000617426"/>
    </source>
</evidence>
<evidence type="ECO:0000256" key="8">
    <source>
        <dbReference type="ARBA" id="ARBA00023136"/>
    </source>
</evidence>
<dbReference type="SUPFAM" id="SSF52540">
    <property type="entry name" value="P-loop containing nucleoside triphosphate hydrolases"/>
    <property type="match status" value="1"/>
</dbReference>
<dbReference type="SMART" id="SM00382">
    <property type="entry name" value="AAA"/>
    <property type="match status" value="1"/>
</dbReference>
<dbReference type="FunFam" id="3.40.50.300:FF:000032">
    <property type="entry name" value="Export ABC transporter ATP-binding protein"/>
    <property type="match status" value="1"/>
</dbReference>
<feature type="domain" description="ABC transporter" evidence="12">
    <location>
        <begin position="2"/>
        <end position="240"/>
    </location>
</feature>
<keyword evidence="4 11" id="KW-0812">Transmembrane</keyword>
<evidence type="ECO:0000256" key="3">
    <source>
        <dbReference type="ARBA" id="ARBA00022475"/>
    </source>
</evidence>
<evidence type="ECO:0000256" key="10">
    <source>
        <dbReference type="SAM" id="MobiDB-lite"/>
    </source>
</evidence>
<comment type="caution">
    <text evidence="13">The sequence shown here is derived from an EMBL/GenBank/DDBJ whole genome shotgun (WGS) entry which is preliminary data.</text>
</comment>
<dbReference type="Proteomes" id="UP000617426">
    <property type="component" value="Unassembled WGS sequence"/>
</dbReference>
<keyword evidence="14" id="KW-1185">Reference proteome</keyword>
<dbReference type="InterPro" id="IPR003838">
    <property type="entry name" value="ABC3_permease_C"/>
</dbReference>
<dbReference type="CDD" id="cd03255">
    <property type="entry name" value="ABC_MJ0796_LolCDE_FtsE"/>
    <property type="match status" value="1"/>
</dbReference>
<dbReference type="InterPro" id="IPR003439">
    <property type="entry name" value="ABC_transporter-like_ATP-bd"/>
</dbReference>
<keyword evidence="2" id="KW-0813">Transport</keyword>
<dbReference type="GO" id="GO:0022857">
    <property type="term" value="F:transmembrane transporter activity"/>
    <property type="evidence" value="ECO:0007669"/>
    <property type="project" value="UniProtKB-ARBA"/>
</dbReference>
<feature type="region of interest" description="Disordered" evidence="10">
    <location>
        <begin position="224"/>
        <end position="243"/>
    </location>
</feature>
<dbReference type="PROSITE" id="PS50893">
    <property type="entry name" value="ABC_TRANSPORTER_2"/>
    <property type="match status" value="1"/>
</dbReference>
<evidence type="ECO:0000256" key="11">
    <source>
        <dbReference type="SAM" id="Phobius"/>
    </source>
</evidence>
<evidence type="ECO:0000256" key="5">
    <source>
        <dbReference type="ARBA" id="ARBA00022741"/>
    </source>
</evidence>
<dbReference type="Gene3D" id="3.40.50.300">
    <property type="entry name" value="P-loop containing nucleotide triphosphate hydrolases"/>
    <property type="match status" value="1"/>
</dbReference>
<comment type="subcellular location">
    <subcellularLocation>
        <location evidence="1">Cell inner membrane</location>
        <topology evidence="1">Multi-pass membrane protein</topology>
    </subcellularLocation>
</comment>
<evidence type="ECO:0000313" key="13">
    <source>
        <dbReference type="EMBL" id="MBB6334171.1"/>
    </source>
</evidence>
<dbReference type="GO" id="GO:0005524">
    <property type="term" value="F:ATP binding"/>
    <property type="evidence" value="ECO:0007669"/>
    <property type="project" value="UniProtKB-KW"/>
</dbReference>
<sequence length="1133" mass="120357">MLELRGITKSYTTASLTQVALDSVDLAFRDNEFVAILGQSGSGKTTMLNIIGGLDHFDSGDLVIDSIPTKDYRDRDWDAYRNNRIGFVFQSYNLIPHQSVLGNVELALTLSGVSPKERKRRALDALERVGLAEHVGKRPSQLSGGQMQRVAIARALINDPEIVLADEPTGALDSKTSVQVMDLLREVARDRLVIMVTHNPELAERYATRIVELADGKILSDSRPFIPGAEDRREGRPAKRTSMSPLTALSLSGKNLLTKKGRTLMTSFAGSIGIIGIAAILALANGVNAYIAATEEDALTSYPLSITESGVDMSAMMESAARDARAVSAQSGKIAARPAFAAMAQSRSKNDLASLKTYFDADGGRIFDHVAAIEYAYGTKPLVYREDTSKGIVRLNPDQAFSTLSTASQVSPFSSYIQMDAFTQLPANAKLYEDAYTVLAGSWPKDAHDLVLVVDSDRAMNDLLEYTLGFKEHAELDDLMESYYSGAGGPGRAEEGASGNEGGTDDAVANYDYESILGTRFSLVPAPSLYTYDSEHAVWVDRSEDRTYMAEQIAKGQTLTVTGIVAAKESDTAIIGQGLAYTPELTEEVMRSAASADIVKAQIADPLTDVFTGKHFDELDDTTKSGFDLTSLFTIDPNALQAAFRVDPSALQMDLSGLDLSGLDLNAIDPGGFSILGLDLASLGNMDLSSAIDPSAIAPADLDLAALAARYPELGEIDWASIVSKALAEGAISPTAGQALAGTSAEIVQGFLDYYAAHSDTDGDGAPDADPMGLATAYITSPEVSARLKEALESGEVVNTEVLSANLAAALGEDRALGEVASRASAELAETIGRSLATQLSTALSSQISQMISDSLSRTMAKAMSQMMTQLQNAIALQMERAMGGFASSLASAFTIDESAFANAFRTNTDPEDLQRLLSTMMSTTPTTYDTNLAKLGWADPGAPSQINIYPTTFADKDAVKAIIEGYNEAATAAGDEARVIAYTDMVGLLMSSVTSIIDIIKWMLIAFVSISLVVSSIMIAIITLISVLERKKEIGILRSIGASKKDVSRVFNAETFIVGLLAGLIGVGITLILTLIANVVVEAKLEVADIAQLPVSAGAILIAVSVVLTLIAGLLPARKAAKEDPVEALRSE</sequence>
<dbReference type="Pfam" id="PF02687">
    <property type="entry name" value="FtsX"/>
    <property type="match status" value="1"/>
</dbReference>
<protein>
    <submittedName>
        <fullName evidence="13">ABC-type lipoprotein export system ATPase subunit</fullName>
    </submittedName>
</protein>
<dbReference type="GO" id="GO:0098796">
    <property type="term" value="C:membrane protein complex"/>
    <property type="evidence" value="ECO:0007669"/>
    <property type="project" value="UniProtKB-ARBA"/>
</dbReference>
<dbReference type="RefSeq" id="WP_184451969.1">
    <property type="nucleotide sequence ID" value="NZ_JACHMK010000001.1"/>
</dbReference>
<keyword evidence="6" id="KW-0067">ATP-binding</keyword>
<evidence type="ECO:0000256" key="2">
    <source>
        <dbReference type="ARBA" id="ARBA00022448"/>
    </source>
</evidence>
<dbReference type="PROSITE" id="PS00211">
    <property type="entry name" value="ABC_TRANSPORTER_1"/>
    <property type="match status" value="1"/>
</dbReference>
<comment type="similarity">
    <text evidence="9">Belongs to the ABC transporter superfamily. Macrolide exporter (TC 3.A.1.122) family.</text>
</comment>
<gene>
    <name evidence="13" type="ORF">HD592_000736</name>
</gene>
<dbReference type="PANTHER" id="PTHR42798">
    <property type="entry name" value="LIPOPROTEIN-RELEASING SYSTEM ATP-BINDING PROTEIN LOLD"/>
    <property type="match status" value="1"/>
</dbReference>
<organism evidence="13 14">
    <name type="scientific">Schaalia hyovaginalis</name>
    <dbReference type="NCBI Taxonomy" id="29316"/>
    <lineage>
        <taxon>Bacteria</taxon>
        <taxon>Bacillati</taxon>
        <taxon>Actinomycetota</taxon>
        <taxon>Actinomycetes</taxon>
        <taxon>Actinomycetales</taxon>
        <taxon>Actinomycetaceae</taxon>
        <taxon>Schaalia</taxon>
    </lineage>
</organism>
<name>A0A923E5U9_9ACTO</name>
<dbReference type="InterPro" id="IPR027417">
    <property type="entry name" value="P-loop_NTPase"/>
</dbReference>
<dbReference type="InterPro" id="IPR003593">
    <property type="entry name" value="AAA+_ATPase"/>
</dbReference>
<dbReference type="AlphaFoldDB" id="A0A923E5U9"/>
<dbReference type="InterPro" id="IPR017911">
    <property type="entry name" value="MacB-like_ATP-bd"/>
</dbReference>
<dbReference type="EMBL" id="JACHMK010000001">
    <property type="protein sequence ID" value="MBB6334171.1"/>
    <property type="molecule type" value="Genomic_DNA"/>
</dbReference>